<proteinExistence type="predicted"/>
<keyword evidence="2" id="KW-1185">Reference proteome</keyword>
<sequence length="226" mass="24861">MRCASPAASDSTLVAPAHAAALARLLAHPAVWLTRDFRASQWYVRGSRRRDDMAGVQYALAAPDGTRVATLAYRGRKAHCALLVSTDRTPLAHLDLRSGHQGFAHVFAYAPGTDALRFAGEVRNDLLAFRAKYTVLCTPPHGAARVFGRLTVKAAGTRLHLVDDHKTRLATIHSVPFALHAPRPWDPYRFKVAFGAESTDERLVTLALAFLLDYLQWPANFVYGFA</sequence>
<dbReference type="AlphaFoldDB" id="A0AAF0IXP8"/>
<reference evidence="1" key="1">
    <citation type="submission" date="2023-03" db="EMBL/GenBank/DDBJ databases">
        <title>Mating type loci evolution in Malassezia.</title>
        <authorList>
            <person name="Coelho M.A."/>
        </authorList>
    </citation>
    <scope>NUCLEOTIDE SEQUENCE</scope>
    <source>
        <strain evidence="1">CBS 7876</strain>
    </source>
</reference>
<protein>
    <submittedName>
        <fullName evidence="1">Uncharacterized protein</fullName>
    </submittedName>
</protein>
<name>A0AAF0IXP8_9BASI</name>
<evidence type="ECO:0000313" key="2">
    <source>
        <dbReference type="Proteomes" id="UP001214603"/>
    </source>
</evidence>
<accession>A0AAF0IXP8</accession>
<dbReference type="EMBL" id="CP119941">
    <property type="protein sequence ID" value="WFD04326.1"/>
    <property type="molecule type" value="Genomic_DNA"/>
</dbReference>
<organism evidence="1 2">
    <name type="scientific">Malassezia obtusa</name>
    <dbReference type="NCBI Taxonomy" id="76774"/>
    <lineage>
        <taxon>Eukaryota</taxon>
        <taxon>Fungi</taxon>
        <taxon>Dikarya</taxon>
        <taxon>Basidiomycota</taxon>
        <taxon>Ustilaginomycotina</taxon>
        <taxon>Malasseziomycetes</taxon>
        <taxon>Malasseziales</taxon>
        <taxon>Malasseziaceae</taxon>
        <taxon>Malassezia</taxon>
    </lineage>
</organism>
<gene>
    <name evidence="1" type="ORF">MOBT1_003033</name>
</gene>
<dbReference type="Proteomes" id="UP001214603">
    <property type="component" value="Chromosome 8"/>
</dbReference>
<evidence type="ECO:0000313" key="1">
    <source>
        <dbReference type="EMBL" id="WFD04326.1"/>
    </source>
</evidence>